<comment type="caution">
    <text evidence="1">The sequence shown here is derived from an EMBL/GenBank/DDBJ whole genome shotgun (WGS) entry which is preliminary data.</text>
</comment>
<sequence>MEPTPTIGVSVATPAVTVVAGQSGTAAVTVTRGGGYTGAVNLTVEGTIPAGSATPNPAALASGVTASTITITTGSATPAGTYNLTVRAAGTGAVAAVTTPLTVTVTAPVVPGFTIAPAAALTVTQGAGAQTATINITRTGGFAGAVTLTTSGTIPAGLTLTPAAASTGNTSTIAVSATSAVAPGTYPITVNATGAGITGTQTTTLNVTVAAAQATPDFSIAAGAASVAAGGAAGTSTVTITRSGGFTGAVTLTTTGAPAGLTITAPAATTGNTADLSITAASTLAAGTYPITVNATGAGVTGTKTATFNVTVTPAVQVGGYTLGTTGAVSVQQGATGTTTLNVTRTGGFAGGVTITPTGAPNGVQVTVTPNPVTGNTATVSVVASNTATTGTATITLTGAATGLANQTTTLSVNVTAPSTGGGNVSYAFCAPDIPIWFAYQNDNGAWTRVTAGANNTFAFNVPARGGIAYVTQTGTNYDLTVVYGTAAELIAGGQQRCASLPRGTKRLTGSVAGVSATDFASVSLGGSSEILVGGQTAFTLDSVPEGSLNLLASRSSIDLATFSLTPNRLILRRGVNYANNAVIPTLDFNGSESFAPATANLTINGAGTDTAFVATSFFTGAFNLSGFGTGGVFFNFGSSPLRYAGVPTDRLQAGDMHALVAFANVRGDSTSSRGIYSFVRTITDRSVTIGPAPSAATVTAITSTPYLRLRATAASQASYNAGASVSFTQATRTANISVTPGYVGGSAPATWDLSVPDLTAAGFDANWGLRPATRTDWGFSTYGGNFLAFIGGVPAEGTTFQFANKTGTFAGALRSFSRQPLATGRSPLEVTLQRASARFQRLQQAIVGARR</sequence>
<dbReference type="AlphaFoldDB" id="A0AA37QAY5"/>
<evidence type="ECO:0000313" key="2">
    <source>
        <dbReference type="Proteomes" id="UP001161325"/>
    </source>
</evidence>
<reference evidence="1" key="1">
    <citation type="submission" date="2022-08" db="EMBL/GenBank/DDBJ databases">
        <title>Draft genome sequencing of Roseisolibacter agri AW1220.</title>
        <authorList>
            <person name="Tobiishi Y."/>
            <person name="Tonouchi A."/>
        </authorList>
    </citation>
    <scope>NUCLEOTIDE SEQUENCE</scope>
    <source>
        <strain evidence="1">AW1220</strain>
    </source>
</reference>
<proteinExistence type="predicted"/>
<organism evidence="1 2">
    <name type="scientific">Roseisolibacter agri</name>
    <dbReference type="NCBI Taxonomy" id="2014610"/>
    <lineage>
        <taxon>Bacteria</taxon>
        <taxon>Pseudomonadati</taxon>
        <taxon>Gemmatimonadota</taxon>
        <taxon>Gemmatimonadia</taxon>
        <taxon>Gemmatimonadales</taxon>
        <taxon>Gemmatimonadaceae</taxon>
        <taxon>Roseisolibacter</taxon>
    </lineage>
</organism>
<keyword evidence="2" id="KW-1185">Reference proteome</keyword>
<accession>A0AA37QAY5</accession>
<name>A0AA37QAY5_9BACT</name>
<dbReference type="EMBL" id="BRXS01000003">
    <property type="protein sequence ID" value="GLC25566.1"/>
    <property type="molecule type" value="Genomic_DNA"/>
</dbReference>
<dbReference type="Proteomes" id="UP001161325">
    <property type="component" value="Unassembled WGS sequence"/>
</dbReference>
<protein>
    <submittedName>
        <fullName evidence="1">Uncharacterized protein</fullName>
    </submittedName>
</protein>
<evidence type="ECO:0000313" key="1">
    <source>
        <dbReference type="EMBL" id="GLC25566.1"/>
    </source>
</evidence>
<gene>
    <name evidence="1" type="ORF">rosag_20790</name>
</gene>